<reference evidence="1" key="1">
    <citation type="journal article" date="2023" name="GigaByte">
        <title>Genome assembly of the bearded iris, Iris pallida Lam.</title>
        <authorList>
            <person name="Bruccoleri R.E."/>
            <person name="Oakeley E.J."/>
            <person name="Faust A.M.E."/>
            <person name="Altorfer M."/>
            <person name="Dessus-Babus S."/>
            <person name="Burckhardt D."/>
            <person name="Oertli M."/>
            <person name="Naumann U."/>
            <person name="Petersen F."/>
            <person name="Wong J."/>
        </authorList>
    </citation>
    <scope>NUCLEOTIDE SEQUENCE</scope>
    <source>
        <strain evidence="1">GSM-AAB239-AS_SAM_17_03QT</strain>
    </source>
</reference>
<sequence length="142" mass="16393">MAIFLQTKRQDCGQPGFTMAERQRFSNILCQGKLIDAYRYLHEEQDMECGFSWSGNPIGKYRGKRMRIDYFILSEQLKGRIVACKMHGQGIELKGFFAVATTAQFLLSFLISKHEINHQWLLSSKDTICYARPSHDRFSMGA</sequence>
<evidence type="ECO:0000313" key="1">
    <source>
        <dbReference type="EMBL" id="KAJ6828462.1"/>
    </source>
</evidence>
<proteinExistence type="predicted"/>
<keyword evidence="1" id="KW-0456">Lyase</keyword>
<protein>
    <submittedName>
        <fullName evidence="1">DNA-(Apurinic or apyrimidinic site) lyase</fullName>
    </submittedName>
</protein>
<organism evidence="1 2">
    <name type="scientific">Iris pallida</name>
    <name type="common">Sweet iris</name>
    <dbReference type="NCBI Taxonomy" id="29817"/>
    <lineage>
        <taxon>Eukaryota</taxon>
        <taxon>Viridiplantae</taxon>
        <taxon>Streptophyta</taxon>
        <taxon>Embryophyta</taxon>
        <taxon>Tracheophyta</taxon>
        <taxon>Spermatophyta</taxon>
        <taxon>Magnoliopsida</taxon>
        <taxon>Liliopsida</taxon>
        <taxon>Asparagales</taxon>
        <taxon>Iridaceae</taxon>
        <taxon>Iridoideae</taxon>
        <taxon>Irideae</taxon>
        <taxon>Iris</taxon>
    </lineage>
</organism>
<comment type="caution">
    <text evidence="1">The sequence shown here is derived from an EMBL/GenBank/DDBJ whole genome shotgun (WGS) entry which is preliminary data.</text>
</comment>
<dbReference type="AlphaFoldDB" id="A0AAX6GIW0"/>
<dbReference type="Proteomes" id="UP001140949">
    <property type="component" value="Unassembled WGS sequence"/>
</dbReference>
<reference evidence="1" key="2">
    <citation type="submission" date="2023-04" db="EMBL/GenBank/DDBJ databases">
        <authorList>
            <person name="Bruccoleri R.E."/>
            <person name="Oakeley E.J."/>
            <person name="Faust A.-M."/>
            <person name="Dessus-Babus S."/>
            <person name="Altorfer M."/>
            <person name="Burckhardt D."/>
            <person name="Oertli M."/>
            <person name="Naumann U."/>
            <person name="Petersen F."/>
            <person name="Wong J."/>
        </authorList>
    </citation>
    <scope>NUCLEOTIDE SEQUENCE</scope>
    <source>
        <strain evidence="1">GSM-AAB239-AS_SAM_17_03QT</strain>
        <tissue evidence="1">Leaf</tissue>
    </source>
</reference>
<dbReference type="InterPro" id="IPR036691">
    <property type="entry name" value="Endo/exonu/phosph_ase_sf"/>
</dbReference>
<name>A0AAX6GIW0_IRIPA</name>
<accession>A0AAX6GIW0</accession>
<dbReference type="Gene3D" id="3.60.10.10">
    <property type="entry name" value="Endonuclease/exonuclease/phosphatase"/>
    <property type="match status" value="1"/>
</dbReference>
<keyword evidence="2" id="KW-1185">Reference proteome</keyword>
<dbReference type="EMBL" id="JANAVB010019209">
    <property type="protein sequence ID" value="KAJ6828462.1"/>
    <property type="molecule type" value="Genomic_DNA"/>
</dbReference>
<dbReference type="GO" id="GO:0016829">
    <property type="term" value="F:lyase activity"/>
    <property type="evidence" value="ECO:0007669"/>
    <property type="project" value="UniProtKB-KW"/>
</dbReference>
<gene>
    <name evidence="1" type="ORF">M6B38_363335</name>
</gene>
<dbReference type="SUPFAM" id="SSF56219">
    <property type="entry name" value="DNase I-like"/>
    <property type="match status" value="1"/>
</dbReference>
<evidence type="ECO:0000313" key="2">
    <source>
        <dbReference type="Proteomes" id="UP001140949"/>
    </source>
</evidence>